<dbReference type="Gene3D" id="3.30.9.10">
    <property type="entry name" value="D-Amino Acid Oxidase, subunit A, domain 2"/>
    <property type="match status" value="1"/>
</dbReference>
<dbReference type="PANTHER" id="PTHR42720">
    <property type="entry name" value="GLYCEROL-3-PHOSPHATE DEHYDROGENASE"/>
    <property type="match status" value="1"/>
</dbReference>
<comment type="caution">
    <text evidence="3">The sequence shown here is derived from an EMBL/GenBank/DDBJ whole genome shotgun (WGS) entry which is preliminary data.</text>
</comment>
<dbReference type="InterPro" id="IPR007419">
    <property type="entry name" value="BFD-like_2Fe2S-bd_dom"/>
</dbReference>
<protein>
    <submittedName>
        <fullName evidence="3">FAD-dependent oxidoreductase</fullName>
    </submittedName>
</protein>
<dbReference type="InterPro" id="IPR052745">
    <property type="entry name" value="G3P_Oxidase/Oxidoreductase"/>
</dbReference>
<dbReference type="CDD" id="cd19946">
    <property type="entry name" value="GlpA-like_Fer2_BFD-like"/>
    <property type="match status" value="1"/>
</dbReference>
<dbReference type="AlphaFoldDB" id="A0AAJ1MMA7"/>
<evidence type="ECO:0000313" key="3">
    <source>
        <dbReference type="EMBL" id="MDC7225334.1"/>
    </source>
</evidence>
<proteinExistence type="predicted"/>
<accession>A0AAJ1MMA7</accession>
<evidence type="ECO:0000313" key="4">
    <source>
        <dbReference type="Proteomes" id="UP001221217"/>
    </source>
</evidence>
<dbReference type="InterPro" id="IPR036188">
    <property type="entry name" value="FAD/NAD-bd_sf"/>
</dbReference>
<organism evidence="3 4">
    <name type="scientific">Candidatus Thalassospirochaeta sargassi</name>
    <dbReference type="NCBI Taxonomy" id="3119039"/>
    <lineage>
        <taxon>Bacteria</taxon>
        <taxon>Pseudomonadati</taxon>
        <taxon>Spirochaetota</taxon>
        <taxon>Spirochaetia</taxon>
        <taxon>Spirochaetales</taxon>
        <taxon>Spirochaetaceae</taxon>
        <taxon>Candidatus Thalassospirochaeta</taxon>
    </lineage>
</organism>
<dbReference type="Gene3D" id="3.50.50.60">
    <property type="entry name" value="FAD/NAD(P)-binding domain"/>
    <property type="match status" value="1"/>
</dbReference>
<dbReference type="Gene3D" id="1.10.10.1100">
    <property type="entry name" value="BFD-like [2Fe-2S]-binding domain"/>
    <property type="match status" value="1"/>
</dbReference>
<evidence type="ECO:0000259" key="1">
    <source>
        <dbReference type="Pfam" id="PF01266"/>
    </source>
</evidence>
<reference evidence="3 4" key="1">
    <citation type="submission" date="2022-12" db="EMBL/GenBank/DDBJ databases">
        <title>Metagenome assembled genome from gulf of manar.</title>
        <authorList>
            <person name="Kohli P."/>
            <person name="Pk S."/>
            <person name="Venkata Ramana C."/>
            <person name="Sasikala C."/>
        </authorList>
    </citation>
    <scope>NUCLEOTIDE SEQUENCE [LARGE SCALE GENOMIC DNA]</scope>
    <source>
        <strain evidence="3">JB008</strain>
    </source>
</reference>
<dbReference type="Pfam" id="PF04324">
    <property type="entry name" value="Fer2_BFD"/>
    <property type="match status" value="1"/>
</dbReference>
<dbReference type="EMBL" id="JAQQAL010000005">
    <property type="protein sequence ID" value="MDC7225334.1"/>
    <property type="molecule type" value="Genomic_DNA"/>
</dbReference>
<dbReference type="Pfam" id="PF01266">
    <property type="entry name" value="DAO"/>
    <property type="match status" value="1"/>
</dbReference>
<dbReference type="PRINTS" id="PR00420">
    <property type="entry name" value="RNGMNOXGNASE"/>
</dbReference>
<dbReference type="Proteomes" id="UP001221217">
    <property type="component" value="Unassembled WGS sequence"/>
</dbReference>
<dbReference type="SUPFAM" id="SSF51905">
    <property type="entry name" value="FAD/NAD(P)-binding domain"/>
    <property type="match status" value="1"/>
</dbReference>
<dbReference type="InterPro" id="IPR041854">
    <property type="entry name" value="BFD-like_2Fe2S-bd_dom_sf"/>
</dbReference>
<gene>
    <name evidence="3" type="ORF">PQJ61_01065</name>
</gene>
<feature type="domain" description="FAD dependent oxidoreductase" evidence="1">
    <location>
        <begin position="4"/>
        <end position="357"/>
    </location>
</feature>
<dbReference type="InterPro" id="IPR006076">
    <property type="entry name" value="FAD-dep_OxRdtase"/>
</dbReference>
<evidence type="ECO:0000259" key="2">
    <source>
        <dbReference type="Pfam" id="PF04324"/>
    </source>
</evidence>
<name>A0AAJ1MMA7_9SPIO</name>
<sequence>MTYDLIIIGAGVVGGAVARRLSRYDLSILCLEKEVDVCCGTSKANTGIIHSPSLVPVRTLKAAMTVAGASKFPRLSEELGFDYQKTGALVLGFSKDDESVMEKYIAAGIENYRSAGAEPPEYRIIRGGELRREEPSVNSRVVSALYAPDAGRIIPYEYGIALWENAVENGVRLELGQCVSGLEALDEDEWIVRTTEKEYRARYVVNAAGHGSPAIGRAAGFPDCLIQRVKGQYLILDRNKGPEINHILFQVPQAGQKNKGKGILVTRTVYGNIMIGPDARWQDDDTDTSTDTEALRKVVEGALASVAELNPVECIKTFAGVRPKPESGDFIIESERNFINLCGIESPGLTSSPAIAADVEIRLANMGMKFEACENYQPRRSPIVKQVLSLLPDELKKRIDADSGTEERLICRCEQVPEKRILDAISRGIPVTTIDGVKRRTRAGQGRCQGGFCGSRVRSLLAGKLGIPDDAVTQRGAEAPLDRVTAAEIRRLYKK</sequence>
<feature type="domain" description="BFD-like [2Fe-2S]-binding" evidence="2">
    <location>
        <begin position="409"/>
        <end position="462"/>
    </location>
</feature>
<dbReference type="PANTHER" id="PTHR42720:SF1">
    <property type="entry name" value="GLYCEROL 3-PHOSPHATE OXIDASE"/>
    <property type="match status" value="1"/>
</dbReference>